<keyword evidence="1" id="KW-0677">Repeat</keyword>
<evidence type="ECO:0000259" key="6">
    <source>
        <dbReference type="PROSITE" id="PS50105"/>
    </source>
</evidence>
<feature type="repeat" description="ANK" evidence="3">
    <location>
        <begin position="230"/>
        <end position="262"/>
    </location>
</feature>
<reference evidence="8" key="1">
    <citation type="submission" date="2025-08" db="UniProtKB">
        <authorList>
            <consortium name="RefSeq"/>
        </authorList>
    </citation>
    <scope>IDENTIFICATION</scope>
</reference>
<keyword evidence="7" id="KW-1185">Reference proteome</keyword>
<dbReference type="Pfam" id="PF00536">
    <property type="entry name" value="SAM_1"/>
    <property type="match status" value="2"/>
</dbReference>
<dbReference type="InterPro" id="IPR002110">
    <property type="entry name" value="Ankyrin_rpt"/>
</dbReference>
<gene>
    <name evidence="8" type="primary">LOC101854647</name>
</gene>
<dbReference type="Gene3D" id="2.30.29.30">
    <property type="entry name" value="Pleckstrin-homology domain (PH domain)/Phosphotyrosine-binding domain (PTB)"/>
    <property type="match status" value="1"/>
</dbReference>
<evidence type="ECO:0000259" key="5">
    <source>
        <dbReference type="PROSITE" id="PS01179"/>
    </source>
</evidence>
<dbReference type="InterPro" id="IPR033635">
    <property type="entry name" value="ANKS1/Caskin"/>
</dbReference>
<feature type="region of interest" description="Disordered" evidence="4">
    <location>
        <begin position="1235"/>
        <end position="1254"/>
    </location>
</feature>
<feature type="compositionally biased region" description="Polar residues" evidence="4">
    <location>
        <begin position="434"/>
        <end position="450"/>
    </location>
</feature>
<dbReference type="PRINTS" id="PR01415">
    <property type="entry name" value="ANKYRIN"/>
</dbReference>
<dbReference type="CDD" id="cd01274">
    <property type="entry name" value="PTB_Anks"/>
    <property type="match status" value="1"/>
</dbReference>
<dbReference type="Pfam" id="PF00640">
    <property type="entry name" value="PID"/>
    <property type="match status" value="1"/>
</dbReference>
<feature type="domain" description="SAM" evidence="6">
    <location>
        <begin position="1100"/>
        <end position="1166"/>
    </location>
</feature>
<dbReference type="RefSeq" id="XP_035826469.1">
    <property type="nucleotide sequence ID" value="XM_035970576.1"/>
</dbReference>
<dbReference type="SUPFAM" id="SSF50729">
    <property type="entry name" value="PH domain-like"/>
    <property type="match status" value="1"/>
</dbReference>
<protein>
    <submittedName>
        <fullName evidence="8">Ankyrin repeat and sterile alpha motif domain-containing protein 1B</fullName>
    </submittedName>
</protein>
<sequence>MGKDQDLLEACRTGNVAAIEKLLAGRLGSKGRGSKAAGGGALSSISKSLWSLKSANVNCVDASGDTPLHLAALNGHKEIVTMLLECDASPTVLDSQDCSPLHLAAWSGHTDICSHLLHSPDGQALVNLQTRDGNTALHFAAQHGHDNTLSLLLQKKADPTIRNLEDLSPLDLAAQYDRLDIVKQLITSHPELVAQRSVQQTPLHLASRNGHRQVVQYLLDSGFPLDAKTDKGTALHEATNFCKLDVIRLLLDRGIDITVKSQTGCTAEDILRSIPSKAAEEALNILKTHIYHQRTPDSDGERGIVGEDSSTSRLHQELPPRPVTITGTPLSEGTAANTTTAAATEIPVITTDTQLQKPSIPPSAERKAHLHKRRTKILTWVLPTTDEDFGPPPIPPRHSVRDTDSLGSYNGITPLKVPADRSSEPSSDEDRGKLSTSPRDASPSTRSPSDQPKKPPRKKPLSFRRQDQQGPYITPAAATTGAAPTSCDTAAPATASSGINSSAPSGGSVMPGGSKFYVNLNPEEERAALEAKIAAEALAQSQVQGQLQGQVTEPVVLSVVNVAEPAQGPRLSCELRDTPPQPAVDVVRGSDLADQGSINTEEVKAPEKYVCDRESLKDLPVEPAITKPPNSLDFDSSVIDAQVQQHQQQQQQQLPVSPTHHRQPPTPDCPPPSPGTALQNIQRKIQPMLRFHFDEEEQDEEKRLSRDMETITDSTLIGPEQLPAAPGPVPVDDPTQVVTLTPVTEETPPGPIAGGRPMRPDRPKVKPKPLPRRSSLSSETRDLPAADVAPSVGSSEVASEVFKVQAPVATSVSPGPRGAGSGSGGVGAGTASREGYHGATPANNALQGKVLRKQGQVGSEDNNDDVSRGRRASEKGVVVLTEDEGASATTRDRIVSSSSSSSSSSSNSSRPTSHCGSCSGGGDGGSGAGGDVDQRVEGSNMVEVMGEQVQMRRSVSAGNEPLDWEGHVFADYEPYLLRGSVVGGARSVVHQLAGDNASAAGLRKKRKSTASSAFVTFAPVMEEDKDLDPDKVLAEIDKIGNLPAEERDRKISDDVFSEEWAKISATFETFGVGLSRESVFVVEHEANFAKFLSAGKTGETKIQSVGEWLTDIGLPQYENTLVANGFDDTDFLGGTILEDQDLSAIGVESAAHRKTILEAASRLSALQPLDPDNLPDSVADWLGGLRLDFYYDTFMTHKYDTIERVVRLWELELVTVLDITSIGHRKRILASLGDKRPETTSPARTRIPSSDGFPESRSPFDHVDLFKDYTGVRSRVADPGQEVMGQGPLLDFENSKDGEHLKGQGIRDSSIHIRAPHLMHYTGPIKQWRHKPEILIKGCCNYTAHYLGSTLVKDLKDVISTQEGITKLKHRLRRKLQKSSEVISKIPTIMLSISFKGVKFIDAASKKVVCDHEIANIFCACQDSEHMNFFAYITKDRQAGKHYCHVFSVRSKELAGEIILTLGEAFEIAYQMALKDRAEQEAEEFEKLSVSDGDDSTSVSSKASVNTV</sequence>
<dbReference type="SMART" id="SM00454">
    <property type="entry name" value="SAM"/>
    <property type="match status" value="2"/>
</dbReference>
<dbReference type="InterPro" id="IPR006020">
    <property type="entry name" value="PTB/PI_dom"/>
</dbReference>
<proteinExistence type="predicted"/>
<feature type="region of interest" description="Disordered" evidence="4">
    <location>
        <begin position="810"/>
        <end position="934"/>
    </location>
</feature>
<feature type="compositionally biased region" description="Basic and acidic residues" evidence="4">
    <location>
        <begin position="418"/>
        <end position="433"/>
    </location>
</feature>
<dbReference type="PROSITE" id="PS50297">
    <property type="entry name" value="ANK_REP_REGION"/>
    <property type="match status" value="4"/>
</dbReference>
<feature type="compositionally biased region" description="Polar residues" evidence="4">
    <location>
        <begin position="494"/>
        <end position="505"/>
    </location>
</feature>
<accession>A0ABM1VVM7</accession>
<dbReference type="SUPFAM" id="SSF48403">
    <property type="entry name" value="Ankyrin repeat"/>
    <property type="match status" value="1"/>
</dbReference>
<dbReference type="InterPro" id="IPR011993">
    <property type="entry name" value="PH-like_dom_sf"/>
</dbReference>
<dbReference type="PROSITE" id="PS50088">
    <property type="entry name" value="ANK_REPEAT"/>
    <property type="match status" value="4"/>
</dbReference>
<dbReference type="Proteomes" id="UP000694888">
    <property type="component" value="Unplaced"/>
</dbReference>
<dbReference type="InterPro" id="IPR036770">
    <property type="entry name" value="Ankyrin_rpt-contain_sf"/>
</dbReference>
<dbReference type="PANTHER" id="PTHR24174">
    <property type="entry name" value="ANKYRIN REPEAT AND STERILE ALPHA MOTIF DOMAIN-CONTAINING PROTEIN 1"/>
    <property type="match status" value="1"/>
</dbReference>
<feature type="compositionally biased region" description="Gly residues" evidence="4">
    <location>
        <begin position="817"/>
        <end position="828"/>
    </location>
</feature>
<feature type="compositionally biased region" description="Gly residues" evidence="4">
    <location>
        <begin position="918"/>
        <end position="930"/>
    </location>
</feature>
<evidence type="ECO:0000256" key="2">
    <source>
        <dbReference type="ARBA" id="ARBA00023043"/>
    </source>
</evidence>
<feature type="compositionally biased region" description="Low complexity" evidence="4">
    <location>
        <begin position="474"/>
        <end position="485"/>
    </location>
</feature>
<keyword evidence="2 3" id="KW-0040">ANK repeat</keyword>
<feature type="repeat" description="ANK" evidence="3">
    <location>
        <begin position="132"/>
        <end position="164"/>
    </location>
</feature>
<dbReference type="InterPro" id="IPR001660">
    <property type="entry name" value="SAM"/>
</dbReference>
<evidence type="ECO:0000256" key="1">
    <source>
        <dbReference type="ARBA" id="ARBA00022737"/>
    </source>
</evidence>
<dbReference type="PANTHER" id="PTHR24174:SF1">
    <property type="entry name" value="IP14385P"/>
    <property type="match status" value="1"/>
</dbReference>
<evidence type="ECO:0000256" key="3">
    <source>
        <dbReference type="PROSITE-ProRule" id="PRU00023"/>
    </source>
</evidence>
<feature type="compositionally biased region" description="Basic and acidic residues" evidence="4">
    <location>
        <begin position="865"/>
        <end position="874"/>
    </location>
</feature>
<feature type="domain" description="SAM" evidence="6">
    <location>
        <begin position="1176"/>
        <end position="1238"/>
    </location>
</feature>
<feature type="repeat" description="ANK" evidence="3">
    <location>
        <begin position="63"/>
        <end position="95"/>
    </location>
</feature>
<dbReference type="PROSITE" id="PS50105">
    <property type="entry name" value="SAM_DOMAIN"/>
    <property type="match status" value="2"/>
</dbReference>
<dbReference type="SMART" id="SM00462">
    <property type="entry name" value="PTB"/>
    <property type="match status" value="1"/>
</dbReference>
<dbReference type="Gene3D" id="1.10.150.50">
    <property type="entry name" value="Transcription Factor, Ets-1"/>
    <property type="match status" value="2"/>
</dbReference>
<feature type="region of interest" description="Disordered" evidence="4">
    <location>
        <begin position="1485"/>
        <end position="1508"/>
    </location>
</feature>
<feature type="compositionally biased region" description="Basic and acidic residues" evidence="4">
    <location>
        <begin position="294"/>
        <end position="305"/>
    </location>
</feature>
<feature type="compositionally biased region" description="Low complexity" evidence="4">
    <location>
        <begin position="642"/>
        <end position="653"/>
    </location>
</feature>
<dbReference type="Pfam" id="PF12796">
    <property type="entry name" value="Ank_2"/>
    <property type="match status" value="2"/>
</dbReference>
<feature type="region of interest" description="Disordered" evidence="4">
    <location>
        <begin position="641"/>
        <end position="678"/>
    </location>
</feature>
<feature type="compositionally biased region" description="Low complexity" evidence="4">
    <location>
        <begin position="896"/>
        <end position="909"/>
    </location>
</feature>
<feature type="region of interest" description="Disordered" evidence="4">
    <location>
        <begin position="741"/>
        <end position="791"/>
    </location>
</feature>
<evidence type="ECO:0000256" key="4">
    <source>
        <dbReference type="SAM" id="MobiDB-lite"/>
    </source>
</evidence>
<evidence type="ECO:0000313" key="7">
    <source>
        <dbReference type="Proteomes" id="UP000694888"/>
    </source>
</evidence>
<dbReference type="SUPFAM" id="SSF47769">
    <property type="entry name" value="SAM/Pointed domain"/>
    <property type="match status" value="2"/>
</dbReference>
<dbReference type="InterPro" id="IPR013761">
    <property type="entry name" value="SAM/pointed_sf"/>
</dbReference>
<organism evidence="7 8">
    <name type="scientific">Aplysia californica</name>
    <name type="common">California sea hare</name>
    <dbReference type="NCBI Taxonomy" id="6500"/>
    <lineage>
        <taxon>Eukaryota</taxon>
        <taxon>Metazoa</taxon>
        <taxon>Spiralia</taxon>
        <taxon>Lophotrochozoa</taxon>
        <taxon>Mollusca</taxon>
        <taxon>Gastropoda</taxon>
        <taxon>Heterobranchia</taxon>
        <taxon>Euthyneura</taxon>
        <taxon>Tectipleura</taxon>
        <taxon>Aplysiida</taxon>
        <taxon>Aplysioidea</taxon>
        <taxon>Aplysiidae</taxon>
        <taxon>Aplysia</taxon>
    </lineage>
</organism>
<feature type="repeat" description="ANK" evidence="3">
    <location>
        <begin position="198"/>
        <end position="230"/>
    </location>
</feature>
<dbReference type="Gene3D" id="1.25.40.20">
    <property type="entry name" value="Ankyrin repeat-containing domain"/>
    <property type="match status" value="2"/>
</dbReference>
<feature type="domain" description="PID" evidence="5">
    <location>
        <begin position="1340"/>
        <end position="1480"/>
    </location>
</feature>
<feature type="region of interest" description="Disordered" evidence="4">
    <location>
        <begin position="384"/>
        <end position="510"/>
    </location>
</feature>
<feature type="compositionally biased region" description="Pro residues" evidence="4">
    <location>
        <begin position="664"/>
        <end position="674"/>
    </location>
</feature>
<name>A0ABM1VVM7_APLCA</name>
<dbReference type="SMART" id="SM00248">
    <property type="entry name" value="ANK"/>
    <property type="match status" value="6"/>
</dbReference>
<evidence type="ECO:0000313" key="8">
    <source>
        <dbReference type="RefSeq" id="XP_035826469.1"/>
    </source>
</evidence>
<dbReference type="PROSITE" id="PS01179">
    <property type="entry name" value="PID"/>
    <property type="match status" value="1"/>
</dbReference>
<dbReference type="GeneID" id="101854647"/>
<feature type="region of interest" description="Disordered" evidence="4">
    <location>
        <begin position="294"/>
        <end position="335"/>
    </location>
</feature>
<dbReference type="Pfam" id="PF00023">
    <property type="entry name" value="Ank"/>
    <property type="match status" value="1"/>
</dbReference>